<dbReference type="STRING" id="633149.Bresu_0671"/>
<keyword evidence="1" id="KW-1133">Transmembrane helix</keyword>
<evidence type="ECO:0000256" key="1">
    <source>
        <dbReference type="SAM" id="Phobius"/>
    </source>
</evidence>
<dbReference type="BioCyc" id="BSUB633149:G1GM8-672-MONOMER"/>
<dbReference type="RefSeq" id="WP_013268089.1">
    <property type="nucleotide sequence ID" value="NC_014375.1"/>
</dbReference>
<accession>D9QLD0</accession>
<evidence type="ECO:0000313" key="3">
    <source>
        <dbReference type="Proteomes" id="UP000002696"/>
    </source>
</evidence>
<organism evidence="2 3">
    <name type="scientific">Brevundimonas subvibrioides (strain ATCC 15264 / DSM 4735 / LMG 14903 / NBRC 16000 / CB 81)</name>
    <name type="common">Caulobacter subvibrioides</name>
    <dbReference type="NCBI Taxonomy" id="633149"/>
    <lineage>
        <taxon>Bacteria</taxon>
        <taxon>Pseudomonadati</taxon>
        <taxon>Pseudomonadota</taxon>
        <taxon>Alphaproteobacteria</taxon>
        <taxon>Caulobacterales</taxon>
        <taxon>Caulobacteraceae</taxon>
        <taxon>Brevundimonas</taxon>
    </lineage>
</organism>
<dbReference type="KEGG" id="bsb:Bresu_0671"/>
<proteinExistence type="predicted"/>
<feature type="transmembrane region" description="Helical" evidence="1">
    <location>
        <begin position="108"/>
        <end position="128"/>
    </location>
</feature>
<feature type="transmembrane region" description="Helical" evidence="1">
    <location>
        <begin position="140"/>
        <end position="160"/>
    </location>
</feature>
<dbReference type="Proteomes" id="UP000002696">
    <property type="component" value="Chromosome"/>
</dbReference>
<dbReference type="InParanoid" id="D9QLD0"/>
<name>D9QLD0_BRESC</name>
<feature type="transmembrane region" description="Helical" evidence="1">
    <location>
        <begin position="82"/>
        <end position="102"/>
    </location>
</feature>
<reference evidence="3" key="1">
    <citation type="journal article" date="2011" name="J. Bacteriol.">
        <title>Genome sequences of eight morphologically diverse alphaproteobacteria.</title>
        <authorList>
            <consortium name="US DOE Joint Genome Institute"/>
            <person name="Brown P.J."/>
            <person name="Kysela D.T."/>
            <person name="Buechlein A."/>
            <person name="Hemmerich C."/>
            <person name="Brun Y.V."/>
        </authorList>
    </citation>
    <scope>NUCLEOTIDE SEQUENCE [LARGE SCALE GENOMIC DNA]</scope>
    <source>
        <strain evidence="3">ATCC 15264 / DSM 4735 / LMG 14903 / NBRC 16000 / CB 81</strain>
    </source>
</reference>
<feature type="transmembrane region" description="Helical" evidence="1">
    <location>
        <begin position="49"/>
        <end position="70"/>
    </location>
</feature>
<feature type="transmembrane region" description="Helical" evidence="1">
    <location>
        <begin position="12"/>
        <end position="37"/>
    </location>
</feature>
<dbReference type="AlphaFoldDB" id="D9QLD0"/>
<feature type="transmembrane region" description="Helical" evidence="1">
    <location>
        <begin position="172"/>
        <end position="191"/>
    </location>
</feature>
<keyword evidence="1" id="KW-0812">Transmembrane</keyword>
<dbReference type="OrthoDB" id="7566369at2"/>
<dbReference type="EMBL" id="CP002102">
    <property type="protein sequence ID" value="ADK99985.1"/>
    <property type="molecule type" value="Genomic_DNA"/>
</dbReference>
<dbReference type="HOGENOM" id="CLU_1238370_0_0_5"/>
<keyword evidence="1" id="KW-0472">Membrane</keyword>
<gene>
    <name evidence="2" type="ordered locus">Bresu_0671</name>
</gene>
<protein>
    <submittedName>
        <fullName evidence="2">Uncharacterized protein</fullName>
    </submittedName>
</protein>
<evidence type="ECO:0000313" key="2">
    <source>
        <dbReference type="EMBL" id="ADK99985.1"/>
    </source>
</evidence>
<keyword evidence="3" id="KW-1185">Reference proteome</keyword>
<sequence length="196" mass="20574">MMSRSEPNNQPLVVKILGILALGTMGALTGFGFASIMEAEQGASWADSLALAMAVALLAIAVLSGVTMVLRPSTVPKGCGILQITVFLLAGVMFLAPIYGPAWFNADVVFGGIVVLLIVQSVANLMLWRAADEMLRQVMAETSAIAFWVLQTALFLYAAAERLGLVDTISGWGLTGILMAVYLVASIAAAARRGIN</sequence>